<keyword evidence="1" id="KW-0812">Transmembrane</keyword>
<dbReference type="Pfam" id="PF11127">
    <property type="entry name" value="YgaP-like_TM"/>
    <property type="match status" value="1"/>
</dbReference>
<evidence type="ECO:0000259" key="2">
    <source>
        <dbReference type="Pfam" id="PF11127"/>
    </source>
</evidence>
<dbReference type="Proteomes" id="UP001501758">
    <property type="component" value="Unassembled WGS sequence"/>
</dbReference>
<evidence type="ECO:0000313" key="4">
    <source>
        <dbReference type="Proteomes" id="UP001501758"/>
    </source>
</evidence>
<gene>
    <name evidence="3" type="ORF">GCM10009430_16930</name>
</gene>
<evidence type="ECO:0000313" key="3">
    <source>
        <dbReference type="EMBL" id="GAA0718590.1"/>
    </source>
</evidence>
<name>A0ABN1IP90_9FLAO</name>
<evidence type="ECO:0000256" key="1">
    <source>
        <dbReference type="SAM" id="Phobius"/>
    </source>
</evidence>
<comment type="caution">
    <text evidence="3">The sequence shown here is derived from an EMBL/GenBank/DDBJ whole genome shotgun (WGS) entry which is preliminary data.</text>
</comment>
<keyword evidence="1" id="KW-0472">Membrane</keyword>
<reference evidence="3 4" key="1">
    <citation type="journal article" date="2019" name="Int. J. Syst. Evol. Microbiol.">
        <title>The Global Catalogue of Microorganisms (GCM) 10K type strain sequencing project: providing services to taxonomists for standard genome sequencing and annotation.</title>
        <authorList>
            <consortium name="The Broad Institute Genomics Platform"/>
            <consortium name="The Broad Institute Genome Sequencing Center for Infectious Disease"/>
            <person name="Wu L."/>
            <person name="Ma J."/>
        </authorList>
    </citation>
    <scope>NUCLEOTIDE SEQUENCE [LARGE SCALE GENOMIC DNA]</scope>
    <source>
        <strain evidence="3 4">JCM 15974</strain>
    </source>
</reference>
<dbReference type="EMBL" id="BAAAGE010000001">
    <property type="protein sequence ID" value="GAA0718590.1"/>
    <property type="molecule type" value="Genomic_DNA"/>
</dbReference>
<organism evidence="3 4">
    <name type="scientific">Aquimarina litoralis</name>
    <dbReference type="NCBI Taxonomy" id="584605"/>
    <lineage>
        <taxon>Bacteria</taxon>
        <taxon>Pseudomonadati</taxon>
        <taxon>Bacteroidota</taxon>
        <taxon>Flavobacteriia</taxon>
        <taxon>Flavobacteriales</taxon>
        <taxon>Flavobacteriaceae</taxon>
        <taxon>Aquimarina</taxon>
    </lineage>
</organism>
<feature type="transmembrane region" description="Helical" evidence="1">
    <location>
        <begin position="30"/>
        <end position="55"/>
    </location>
</feature>
<sequence>MGNTDRIVRFIVAIAIALLYYFGILQGTLAYVLLAFGGILLVTGFVSICPLYSIVGLNTCKVKN</sequence>
<feature type="domain" description="Inner membrane protein YgaP-like transmembrane" evidence="2">
    <location>
        <begin position="1"/>
        <end position="63"/>
    </location>
</feature>
<keyword evidence="4" id="KW-1185">Reference proteome</keyword>
<protein>
    <recommendedName>
        <fullName evidence="2">Inner membrane protein YgaP-like transmembrane domain-containing protein</fullName>
    </recommendedName>
</protein>
<dbReference type="InterPro" id="IPR021309">
    <property type="entry name" value="YgaP-like_TM"/>
</dbReference>
<proteinExistence type="predicted"/>
<accession>A0ABN1IP90</accession>
<feature type="transmembrane region" description="Helical" evidence="1">
    <location>
        <begin position="7"/>
        <end position="24"/>
    </location>
</feature>
<keyword evidence="1" id="KW-1133">Transmembrane helix</keyword>